<feature type="binding site" evidence="5">
    <location>
        <position position="127"/>
    </location>
    <ligand>
        <name>substrate</name>
    </ligand>
</feature>
<dbReference type="HOGENOM" id="CLU_090273_0_0_12"/>
<dbReference type="EMBL" id="CP002541">
    <property type="protein sequence ID" value="ADY12552.1"/>
    <property type="molecule type" value="Genomic_DNA"/>
</dbReference>
<sequence length="236" mass="26070">MKYLTEAQLEELRQFDTPTVCNAIEKFKLRSKTEGYTSPSIKALYYDRKPIVGYACTAKVSARYPGTKENEETLYAYYQSLLDCPSTPISVIQDIDEEPIGSFWGEVQTTVHKALGCMGVITNGGVRDLDEAYSLGFTYLASCTLVSHAYIHMEATGTPVQIGGLIVRPGDLIHADKHGAVLIPNEVADQVADACRQMQQAELPVLNGCKATQDGKLDIADLRLWRAEMAKIRSKE</sequence>
<dbReference type="STRING" id="158189.SpiBuddy_0725"/>
<dbReference type="Proteomes" id="UP000008466">
    <property type="component" value="Chromosome"/>
</dbReference>
<dbReference type="SUPFAM" id="SSF89562">
    <property type="entry name" value="RraA-like"/>
    <property type="match status" value="1"/>
</dbReference>
<dbReference type="KEGG" id="sbu:SpiBuddy_0725"/>
<dbReference type="PANTHER" id="PTHR33254">
    <property type="entry name" value="4-HYDROXY-4-METHYL-2-OXOGLUTARATE ALDOLASE 3-RELATED"/>
    <property type="match status" value="1"/>
</dbReference>
<dbReference type="GO" id="GO:0046872">
    <property type="term" value="F:metal ion binding"/>
    <property type="evidence" value="ECO:0007669"/>
    <property type="project" value="UniProtKB-KW"/>
</dbReference>
<comment type="cofactor">
    <cofactor evidence="5">
        <name>Mg(2+)</name>
        <dbReference type="ChEBI" id="CHEBI:18420"/>
    </cofactor>
</comment>
<evidence type="ECO:0000256" key="3">
    <source>
        <dbReference type="ARBA" id="ARBA00029596"/>
    </source>
</evidence>
<dbReference type="AlphaFoldDB" id="F0RY53"/>
<protein>
    <recommendedName>
        <fullName evidence="2">Putative 4-hydroxy-4-methyl-2-oxoglutarate aldolase</fullName>
    </recommendedName>
    <alternativeName>
        <fullName evidence="3">Regulator of ribonuclease activity homolog</fullName>
    </alternativeName>
    <alternativeName>
        <fullName evidence="4">RraA-like protein</fullName>
    </alternativeName>
</protein>
<evidence type="ECO:0000256" key="1">
    <source>
        <dbReference type="ARBA" id="ARBA00001968"/>
    </source>
</evidence>
<dbReference type="RefSeq" id="WP_013606405.1">
    <property type="nucleotide sequence ID" value="NC_015152.1"/>
</dbReference>
<evidence type="ECO:0000256" key="2">
    <source>
        <dbReference type="ARBA" id="ARBA00016549"/>
    </source>
</evidence>
<dbReference type="InterPro" id="IPR005493">
    <property type="entry name" value="RraA/RraA-like"/>
</dbReference>
<organism evidence="6 7">
    <name type="scientific">Sphaerochaeta globosa (strain ATCC BAA-1886 / DSM 22777 / Buddy)</name>
    <name type="common">Spirochaeta sp. (strain Buddy)</name>
    <dbReference type="NCBI Taxonomy" id="158189"/>
    <lineage>
        <taxon>Bacteria</taxon>
        <taxon>Pseudomonadati</taxon>
        <taxon>Spirochaetota</taxon>
        <taxon>Spirochaetia</taxon>
        <taxon>Spirochaetales</taxon>
        <taxon>Sphaerochaetaceae</taxon>
        <taxon>Sphaerochaeta</taxon>
    </lineage>
</organism>
<evidence type="ECO:0000256" key="4">
    <source>
        <dbReference type="ARBA" id="ARBA00030169"/>
    </source>
</evidence>
<name>F0RY53_SPHGB</name>
<keyword evidence="5" id="KW-0460">Magnesium</keyword>
<dbReference type="PANTHER" id="PTHR33254:SF4">
    <property type="entry name" value="4-HYDROXY-4-METHYL-2-OXOGLUTARATE ALDOLASE 3-RELATED"/>
    <property type="match status" value="1"/>
</dbReference>
<evidence type="ECO:0000313" key="6">
    <source>
        <dbReference type="EMBL" id="ADY12552.1"/>
    </source>
</evidence>
<comment type="cofactor">
    <cofactor evidence="1">
        <name>a divalent metal cation</name>
        <dbReference type="ChEBI" id="CHEBI:60240"/>
    </cofactor>
</comment>
<evidence type="ECO:0000313" key="7">
    <source>
        <dbReference type="Proteomes" id="UP000008466"/>
    </source>
</evidence>
<accession>F0RY53</accession>
<dbReference type="OrthoDB" id="9784786at2"/>
<proteinExistence type="predicted"/>
<keyword evidence="5" id="KW-0479">Metal-binding</keyword>
<dbReference type="InterPro" id="IPR036704">
    <property type="entry name" value="RraA/RraA-like_sf"/>
</dbReference>
<keyword evidence="7" id="KW-1185">Reference proteome</keyword>
<keyword evidence="6" id="KW-0808">Transferase</keyword>
<dbReference type="GO" id="GO:0016740">
    <property type="term" value="F:transferase activity"/>
    <property type="evidence" value="ECO:0007669"/>
    <property type="project" value="UniProtKB-KW"/>
</dbReference>
<dbReference type="Gene3D" id="3.50.30.40">
    <property type="entry name" value="Ribonuclease E inhibitor RraA/RraA-like"/>
    <property type="match status" value="1"/>
</dbReference>
<dbReference type="CDD" id="cd16841">
    <property type="entry name" value="RraA_family"/>
    <property type="match status" value="1"/>
</dbReference>
<gene>
    <name evidence="6" type="ordered locus">SpiBuddy_0725</name>
</gene>
<dbReference type="eggNOG" id="COG0684">
    <property type="taxonomic scope" value="Bacteria"/>
</dbReference>
<dbReference type="Pfam" id="PF03737">
    <property type="entry name" value="RraA-like"/>
    <property type="match status" value="1"/>
</dbReference>
<evidence type="ECO:0000256" key="5">
    <source>
        <dbReference type="PIRSR" id="PIRSR605493-1"/>
    </source>
</evidence>
<feature type="binding site" evidence="5">
    <location>
        <position position="128"/>
    </location>
    <ligand>
        <name>Mg(2+)</name>
        <dbReference type="ChEBI" id="CHEBI:18420"/>
    </ligand>
</feature>
<reference evidence="7" key="1">
    <citation type="submission" date="2011-02" db="EMBL/GenBank/DDBJ databases">
        <title>Complete sequence of Spirochaeta sp. Buddy.</title>
        <authorList>
            <person name="Lucas S."/>
            <person name="Copeland A."/>
            <person name="Lapidus A."/>
            <person name="Cheng J.-F."/>
            <person name="Goodwin L."/>
            <person name="Pitluck S."/>
            <person name="Zeytun A."/>
            <person name="Detter J.C."/>
            <person name="Han C."/>
            <person name="Tapia R."/>
            <person name="Land M."/>
            <person name="Hauser L."/>
            <person name="Kyrpides N."/>
            <person name="Ivanova N."/>
            <person name="Mikhailova N."/>
            <person name="Pagani I."/>
            <person name="Ritalahti K.M."/>
            <person name="Loeffler F.E."/>
            <person name="Woyke T."/>
        </authorList>
    </citation>
    <scope>NUCLEOTIDE SEQUENCE [LARGE SCALE GENOMIC DNA]</scope>
    <source>
        <strain evidence="7">ATCC BAA-1886 / DSM 22777 / Buddy</strain>
    </source>
</reference>